<accession>A0A1S3BYA5</accession>
<comment type="similarity">
    <text evidence="2 13">Belongs to the lipoxygenase family.</text>
</comment>
<dbReference type="EC" id="1.13.11.-" evidence="14"/>
<dbReference type="PANTHER" id="PTHR11771">
    <property type="entry name" value="LIPOXYGENASE"/>
    <property type="match status" value="1"/>
</dbReference>
<evidence type="ECO:0000256" key="11">
    <source>
        <dbReference type="ARBA" id="ARBA00023160"/>
    </source>
</evidence>
<keyword evidence="3 14" id="KW-0444">Lipid biosynthesis</keyword>
<dbReference type="SMART" id="SM00308">
    <property type="entry name" value="LH2"/>
    <property type="match status" value="1"/>
</dbReference>
<dbReference type="UniPathway" id="UPA00382"/>
<evidence type="ECO:0000256" key="6">
    <source>
        <dbReference type="ARBA" id="ARBA00022832"/>
    </source>
</evidence>
<dbReference type="Proteomes" id="UP001652600">
    <property type="component" value="Chromosome 5"/>
</dbReference>
<evidence type="ECO:0000256" key="12">
    <source>
        <dbReference type="PROSITE-ProRule" id="PRU00152"/>
    </source>
</evidence>
<dbReference type="SUPFAM" id="SSF48484">
    <property type="entry name" value="Lipoxigenase"/>
    <property type="match status" value="1"/>
</dbReference>
<gene>
    <name evidence="19" type="primary">LOC103494895</name>
</gene>
<dbReference type="InterPro" id="IPR036392">
    <property type="entry name" value="PLAT/LH2_dom_sf"/>
</dbReference>
<keyword evidence="18" id="KW-1185">Reference proteome</keyword>
<dbReference type="PROSITE" id="PS00081">
    <property type="entry name" value="LIPOXYGENASE_2"/>
    <property type="match status" value="1"/>
</dbReference>
<evidence type="ECO:0000256" key="14">
    <source>
        <dbReference type="RuleBase" id="RU003975"/>
    </source>
</evidence>
<dbReference type="Gene3D" id="4.10.372.10">
    <property type="entry name" value="Lipoxygenase-1, Domain 3"/>
    <property type="match status" value="1"/>
</dbReference>
<feature type="region of interest" description="Disordered" evidence="15">
    <location>
        <begin position="208"/>
        <end position="245"/>
    </location>
</feature>
<keyword evidence="5 14" id="KW-0925">Oxylipin biosynthesis</keyword>
<dbReference type="InterPro" id="IPR001246">
    <property type="entry name" value="LipOase_plant"/>
</dbReference>
<keyword evidence="11 14" id="KW-0275">Fatty acid biosynthesis</keyword>
<dbReference type="PRINTS" id="PR00468">
    <property type="entry name" value="PLTLPOXGNASE"/>
</dbReference>
<comment type="caution">
    <text evidence="12">Lacks conserved residue(s) required for the propagation of feature annotation.</text>
</comment>
<dbReference type="GO" id="GO:0006633">
    <property type="term" value="P:fatty acid biosynthetic process"/>
    <property type="evidence" value="ECO:0007669"/>
    <property type="project" value="UniProtKB-KW"/>
</dbReference>
<keyword evidence="7 13" id="KW-0223">Dioxygenase</keyword>
<dbReference type="SUPFAM" id="SSF49723">
    <property type="entry name" value="Lipase/lipooxygenase domain (PLAT/LH2 domain)"/>
    <property type="match status" value="1"/>
</dbReference>
<dbReference type="PRINTS" id="PR00087">
    <property type="entry name" value="LIPOXYGENASE"/>
</dbReference>
<evidence type="ECO:0000256" key="9">
    <source>
        <dbReference type="ARBA" id="ARBA00023004"/>
    </source>
</evidence>
<dbReference type="GO" id="GO:0005737">
    <property type="term" value="C:cytoplasm"/>
    <property type="evidence" value="ECO:0007669"/>
    <property type="project" value="UniProtKB-SubCell"/>
</dbReference>
<evidence type="ECO:0000313" key="18">
    <source>
        <dbReference type="Proteomes" id="UP001652600"/>
    </source>
</evidence>
<dbReference type="Pfam" id="PF01477">
    <property type="entry name" value="PLAT"/>
    <property type="match status" value="1"/>
</dbReference>
<keyword evidence="4 13" id="KW-0479">Metal-binding</keyword>
<dbReference type="AlphaFoldDB" id="A0A1S3BYA5"/>
<dbReference type="Pfam" id="PF00305">
    <property type="entry name" value="Lipoxygenase"/>
    <property type="match status" value="1"/>
</dbReference>
<dbReference type="InterPro" id="IPR001024">
    <property type="entry name" value="PLAT/LH2_dom"/>
</dbReference>
<dbReference type="GO" id="GO:0031408">
    <property type="term" value="P:oxylipin biosynthetic process"/>
    <property type="evidence" value="ECO:0007669"/>
    <property type="project" value="UniProtKB-UniRule"/>
</dbReference>
<dbReference type="InterPro" id="IPR036226">
    <property type="entry name" value="LipOase_C_sf"/>
</dbReference>
<evidence type="ECO:0000256" key="5">
    <source>
        <dbReference type="ARBA" id="ARBA00022767"/>
    </source>
</evidence>
<keyword evidence="6" id="KW-0276">Fatty acid metabolism</keyword>
<evidence type="ECO:0000256" key="3">
    <source>
        <dbReference type="ARBA" id="ARBA00022516"/>
    </source>
</evidence>
<evidence type="ECO:0000259" key="16">
    <source>
        <dbReference type="PROSITE" id="PS50095"/>
    </source>
</evidence>
<name>A0A1S3BYA5_CUCME</name>
<proteinExistence type="inferred from homology"/>
<dbReference type="GeneID" id="103494895"/>
<dbReference type="InterPro" id="IPR020834">
    <property type="entry name" value="LipOase_CS"/>
</dbReference>
<dbReference type="GO" id="GO:0034440">
    <property type="term" value="P:lipid oxidation"/>
    <property type="evidence" value="ECO:0007669"/>
    <property type="project" value="InterPro"/>
</dbReference>
<dbReference type="Gene3D" id="3.10.450.60">
    <property type="match status" value="1"/>
</dbReference>
<dbReference type="CDD" id="cd01751">
    <property type="entry name" value="PLAT_LH2"/>
    <property type="match status" value="1"/>
</dbReference>
<evidence type="ECO:0000256" key="7">
    <source>
        <dbReference type="ARBA" id="ARBA00022964"/>
    </source>
</evidence>
<evidence type="ECO:0000259" key="17">
    <source>
        <dbReference type="PROSITE" id="PS51393"/>
    </source>
</evidence>
<keyword evidence="9 13" id="KW-0408">Iron</keyword>
<dbReference type="RefSeq" id="XP_008454500.2">
    <property type="nucleotide sequence ID" value="XM_008456278.3"/>
</dbReference>
<evidence type="ECO:0000313" key="19">
    <source>
        <dbReference type="RefSeq" id="XP_008454500.2"/>
    </source>
</evidence>
<dbReference type="Gene3D" id="4.10.375.10">
    <property type="entry name" value="Lipoxygenase-1, Domain 2"/>
    <property type="match status" value="1"/>
</dbReference>
<evidence type="ECO:0000256" key="10">
    <source>
        <dbReference type="ARBA" id="ARBA00023098"/>
    </source>
</evidence>
<sequence length="858" mass="98641">MLLHTISKIKSRGKGQKIKGQVILLRSNSLDYNEIQSSVLDNISEFWGAKVSFQLISSENGDRSKELQGKVGKKTYLGNWMTKMVPVSPGETVFKISFDWDEDIGIPGAFLIRNNHFTKFFLKSLTLEDVPFVGRIHFDCNSWIYPSGKYKNDRIFFINKAYIPNETPEPLRKYREDELKNLRGDGTGERQEWDRIYDYDVYNDLEDPSSDSTYVRPVLGGSTQYPYPRRGRTGRSPSKKDKNYESRLSSSLSLNIYVPRDERFGHLKESDFLAYTLKSVAQSIKPALDELFSRNPGEFDSFQDVLKLYEGGFSLPKSLLEKFRQSIPAPLLKEIFRTDGEKFLKFPLPQVIQDNKSGWRTDEEFAREMLAGVNPIIIRRLQEFPPSSKLDPNVYGDQNSKISEEHIINSLDGLTVQEALKQNKLYILDHHDALMPYLNRINSTSTKTYATRTLLFLNGDGTLRPLVIELSLPQSQKDELGATSKLYFPAEDGVESSIWQLAKAYVAVNDAGYHQVISHWLNTHAVMEPFVIATNRQLSVLHPIHKLLVPHYRDTMNINAFARQTLVNADGILESTHFQSKYSMELSSYIYKDWVFTDQALPRDLIKRGMAVEDSNSPYGLKLLIEDYPFAVDGLEIWFAIKTWVKDYCSSYYKNDIMVHDDIELQSWWKELKEKGHVDLKDKPWWPKMETLEELIETCTIIIWISSALHAAVNFGQYPYGGYLPNRPTISRRFMPEKGTPQYVELESDPEKGFLRTINSQVQTLLGISLIEILSRHSSDEIYLGKRESLEWISDQPALEAFEKFGKRLEEIEYEIAKRNRDPKMKNRVGPINVPYTSLYPTSNEGLTGKGIPNSISI</sequence>
<evidence type="ECO:0000256" key="1">
    <source>
        <dbReference type="ARBA" id="ARBA00001962"/>
    </source>
</evidence>
<organism evidence="18 19">
    <name type="scientific">Cucumis melo</name>
    <name type="common">Muskmelon</name>
    <dbReference type="NCBI Taxonomy" id="3656"/>
    <lineage>
        <taxon>Eukaryota</taxon>
        <taxon>Viridiplantae</taxon>
        <taxon>Streptophyta</taxon>
        <taxon>Embryophyta</taxon>
        <taxon>Tracheophyta</taxon>
        <taxon>Spermatophyta</taxon>
        <taxon>Magnoliopsida</taxon>
        <taxon>eudicotyledons</taxon>
        <taxon>Gunneridae</taxon>
        <taxon>Pentapetalae</taxon>
        <taxon>rosids</taxon>
        <taxon>fabids</taxon>
        <taxon>Cucurbitales</taxon>
        <taxon>Cucurbitaceae</taxon>
        <taxon>Benincaseae</taxon>
        <taxon>Cucumis</taxon>
    </lineage>
</organism>
<dbReference type="Gene3D" id="2.60.60.20">
    <property type="entry name" value="PLAT/LH2 domain"/>
    <property type="match status" value="1"/>
</dbReference>
<dbReference type="InterPro" id="IPR042057">
    <property type="entry name" value="Lipoxy_PLAT/LH2"/>
</dbReference>
<comment type="pathway">
    <text evidence="14">Lipid metabolism; oxylipin biosynthesis.</text>
</comment>
<dbReference type="InterPro" id="IPR020833">
    <property type="entry name" value="LipOase_Fe_BS"/>
</dbReference>
<dbReference type="KEGG" id="cmo:103494895"/>
<comment type="cofactor">
    <cofactor evidence="1 13">
        <name>Fe cation</name>
        <dbReference type="ChEBI" id="CHEBI:24875"/>
    </cofactor>
</comment>
<feature type="domain" description="Lipoxygenase" evidence="17">
    <location>
        <begin position="161"/>
        <end position="858"/>
    </location>
</feature>
<dbReference type="InterPro" id="IPR027433">
    <property type="entry name" value="Lipoxygenase_dom_3"/>
</dbReference>
<reference evidence="19" key="1">
    <citation type="submission" date="2025-08" db="UniProtKB">
        <authorList>
            <consortium name="RefSeq"/>
        </authorList>
    </citation>
    <scope>IDENTIFICATION</scope>
    <source>
        <tissue evidence="19">Stem</tissue>
    </source>
</reference>
<feature type="domain" description="PLAT" evidence="16">
    <location>
        <begin position="33"/>
        <end position="158"/>
    </location>
</feature>
<evidence type="ECO:0000256" key="15">
    <source>
        <dbReference type="SAM" id="MobiDB-lite"/>
    </source>
</evidence>
<keyword evidence="10" id="KW-0443">Lipid metabolism</keyword>
<dbReference type="GO" id="GO:0005506">
    <property type="term" value="F:iron ion binding"/>
    <property type="evidence" value="ECO:0007669"/>
    <property type="project" value="UniProtKB-ARBA"/>
</dbReference>
<dbReference type="InterPro" id="IPR013819">
    <property type="entry name" value="LipOase_C"/>
</dbReference>
<dbReference type="Gene3D" id="1.20.245.10">
    <property type="entry name" value="Lipoxygenase-1, Domain 5"/>
    <property type="match status" value="1"/>
</dbReference>
<comment type="function">
    <text evidence="14">Plant lipoxygenase may be involved in a number of diverse aspects of plant physiology including growth and development, pest resistance, and senescence or responses to wounding.</text>
</comment>
<dbReference type="InterPro" id="IPR000907">
    <property type="entry name" value="LipOase"/>
</dbReference>
<evidence type="ECO:0000256" key="8">
    <source>
        <dbReference type="ARBA" id="ARBA00023002"/>
    </source>
</evidence>
<dbReference type="InParanoid" id="A0A1S3BYA5"/>
<dbReference type="eggNOG" id="ENOG502QVKD">
    <property type="taxonomic scope" value="Eukaryota"/>
</dbReference>
<dbReference type="GO" id="GO:0016702">
    <property type="term" value="F:oxidoreductase activity, acting on single donors with incorporation of molecular oxygen, incorporation of two atoms of oxygen"/>
    <property type="evidence" value="ECO:0007669"/>
    <property type="project" value="InterPro"/>
</dbReference>
<dbReference type="PROSITE" id="PS50095">
    <property type="entry name" value="PLAT"/>
    <property type="match status" value="1"/>
</dbReference>
<dbReference type="PROSITE" id="PS00711">
    <property type="entry name" value="LIPOXYGENASE_1"/>
    <property type="match status" value="1"/>
</dbReference>
<evidence type="ECO:0000256" key="13">
    <source>
        <dbReference type="RuleBase" id="RU003974"/>
    </source>
</evidence>
<keyword evidence="8 13" id="KW-0560">Oxidoreductase</keyword>
<evidence type="ECO:0000256" key="2">
    <source>
        <dbReference type="ARBA" id="ARBA00009419"/>
    </source>
</evidence>
<dbReference type="PROSITE" id="PS51393">
    <property type="entry name" value="LIPOXYGENASE_3"/>
    <property type="match status" value="1"/>
</dbReference>
<protein>
    <recommendedName>
        <fullName evidence="14">Lipoxygenase</fullName>
        <ecNumber evidence="14">1.13.11.-</ecNumber>
    </recommendedName>
</protein>
<evidence type="ECO:0000256" key="4">
    <source>
        <dbReference type="ARBA" id="ARBA00022723"/>
    </source>
</evidence>